<dbReference type="PANTHER" id="PTHR21064">
    <property type="entry name" value="AMINOGLYCOSIDE PHOSPHOTRANSFERASE DOMAIN-CONTAINING PROTEIN-RELATED"/>
    <property type="match status" value="1"/>
</dbReference>
<dbReference type="InterPro" id="IPR050249">
    <property type="entry name" value="Pseudomonas-type_ThrB"/>
</dbReference>
<feature type="non-terminal residue" evidence="5">
    <location>
        <position position="87"/>
    </location>
</feature>
<comment type="subcellular location">
    <subcellularLocation>
        <location evidence="1">Cytoplasm</location>
    </subcellularLocation>
</comment>
<reference evidence="5" key="1">
    <citation type="submission" date="2018-05" db="EMBL/GenBank/DDBJ databases">
        <authorList>
            <person name="Lanie J.A."/>
            <person name="Ng W.-L."/>
            <person name="Kazmierczak K.M."/>
            <person name="Andrzejewski T.M."/>
            <person name="Davidsen T.M."/>
            <person name="Wayne K.J."/>
            <person name="Tettelin H."/>
            <person name="Glass J.I."/>
            <person name="Rusch D."/>
            <person name="Podicherti R."/>
            <person name="Tsui H.-C.T."/>
            <person name="Winkler M.E."/>
        </authorList>
    </citation>
    <scope>NUCLEOTIDE SEQUENCE</scope>
</reference>
<dbReference type="AlphaFoldDB" id="A0A382UNI6"/>
<dbReference type="PANTHER" id="PTHR21064:SF1">
    <property type="entry name" value="HYDROXYLYSINE KINASE"/>
    <property type="match status" value="1"/>
</dbReference>
<proteinExistence type="predicted"/>
<gene>
    <name evidence="5" type="ORF">METZ01_LOCUS388683</name>
</gene>
<evidence type="ECO:0008006" key="6">
    <source>
        <dbReference type="Google" id="ProtNLM"/>
    </source>
</evidence>
<organism evidence="5">
    <name type="scientific">marine metagenome</name>
    <dbReference type="NCBI Taxonomy" id="408172"/>
    <lineage>
        <taxon>unclassified sequences</taxon>
        <taxon>metagenomes</taxon>
        <taxon>ecological metagenomes</taxon>
    </lineage>
</organism>
<protein>
    <recommendedName>
        <fullName evidence="6">Aminoglycoside phosphotransferase domain-containing protein</fullName>
    </recommendedName>
</protein>
<name>A0A382UNI6_9ZZZZ</name>
<evidence type="ECO:0000256" key="4">
    <source>
        <dbReference type="ARBA" id="ARBA00022777"/>
    </source>
</evidence>
<dbReference type="SUPFAM" id="SSF56112">
    <property type="entry name" value="Protein kinase-like (PK-like)"/>
    <property type="match status" value="1"/>
</dbReference>
<sequence>MSTVADHRPHLSTEEVIDLACRLYGLHVRTCEPLPSERDQNFYLKTQSNDSFVLKISSAAEKRDILDLQHQAMARLGAHHGGGIWPK</sequence>
<dbReference type="GO" id="GO:0019202">
    <property type="term" value="F:amino acid kinase activity"/>
    <property type="evidence" value="ECO:0007669"/>
    <property type="project" value="TreeGrafter"/>
</dbReference>
<keyword evidence="3" id="KW-0808">Transferase</keyword>
<keyword evidence="4" id="KW-0418">Kinase</keyword>
<evidence type="ECO:0000256" key="3">
    <source>
        <dbReference type="ARBA" id="ARBA00022679"/>
    </source>
</evidence>
<dbReference type="GO" id="GO:0005737">
    <property type="term" value="C:cytoplasm"/>
    <property type="evidence" value="ECO:0007669"/>
    <property type="project" value="UniProtKB-SubCell"/>
</dbReference>
<dbReference type="EMBL" id="UINC01145599">
    <property type="protein sequence ID" value="SVD35829.1"/>
    <property type="molecule type" value="Genomic_DNA"/>
</dbReference>
<evidence type="ECO:0000256" key="2">
    <source>
        <dbReference type="ARBA" id="ARBA00022490"/>
    </source>
</evidence>
<keyword evidence="2" id="KW-0963">Cytoplasm</keyword>
<evidence type="ECO:0000256" key="1">
    <source>
        <dbReference type="ARBA" id="ARBA00004496"/>
    </source>
</evidence>
<dbReference type="InterPro" id="IPR011009">
    <property type="entry name" value="Kinase-like_dom_sf"/>
</dbReference>
<evidence type="ECO:0000313" key="5">
    <source>
        <dbReference type="EMBL" id="SVD35829.1"/>
    </source>
</evidence>
<accession>A0A382UNI6</accession>